<proteinExistence type="predicted"/>
<dbReference type="KEGG" id="oai:OLEAN_C11850"/>
<evidence type="ECO:0000256" key="1">
    <source>
        <dbReference type="ARBA" id="ARBA00022636"/>
    </source>
</evidence>
<evidence type="ECO:0000256" key="3">
    <source>
        <dbReference type="ARBA" id="ARBA00023143"/>
    </source>
</evidence>
<evidence type="ECO:0000313" key="7">
    <source>
        <dbReference type="EMBL" id="CCK75361.1"/>
    </source>
</evidence>
<dbReference type="Gene3D" id="2.40.10.220">
    <property type="entry name" value="predicted glycosyltransferase like domains"/>
    <property type="match status" value="1"/>
</dbReference>
<feature type="compositionally biased region" description="Low complexity" evidence="4">
    <location>
        <begin position="8"/>
        <end position="19"/>
    </location>
</feature>
<accession>R4YL21</accession>
<dbReference type="AlphaFoldDB" id="R4YL21"/>
<evidence type="ECO:0000256" key="2">
    <source>
        <dbReference type="ARBA" id="ARBA00022741"/>
    </source>
</evidence>
<dbReference type="InterPro" id="IPR012349">
    <property type="entry name" value="Split_barrel_FMN-bd"/>
</dbReference>
<evidence type="ECO:0000259" key="6">
    <source>
        <dbReference type="Pfam" id="PF07317"/>
    </source>
</evidence>
<protein>
    <submittedName>
        <fullName evidence="7">Similar to type IV pilus assembly protein PilZ</fullName>
    </submittedName>
</protein>
<dbReference type="EMBL" id="FO203512">
    <property type="protein sequence ID" value="CCK75361.1"/>
    <property type="molecule type" value="Genomic_DNA"/>
</dbReference>
<reference evidence="7 8" key="1">
    <citation type="journal article" date="2013" name="Nat. Commun.">
        <title>Genome sequence and functional genomic analysis of the oil-degrading bacterium Oleispira antarctica.</title>
        <authorList>
            <person name="Kube M."/>
            <person name="Chernikova T.N."/>
            <person name="Al-Ramahi Y."/>
            <person name="Beloqui A."/>
            <person name="Lopez-Cortez N."/>
            <person name="Guazzaroni M.E."/>
            <person name="Heipieper H.J."/>
            <person name="Klages S."/>
            <person name="Kotsyurbenko O.R."/>
            <person name="Langer I."/>
            <person name="Nechitaylo T.Y."/>
            <person name="Lunsdorf H."/>
            <person name="Fernandez M."/>
            <person name="Juarez S."/>
            <person name="Ciordia S."/>
            <person name="Singer A."/>
            <person name="Kagan O."/>
            <person name="Egorova O."/>
            <person name="Petit P.A."/>
            <person name="Stogios P."/>
            <person name="Kim Y."/>
            <person name="Tchigvintsev A."/>
            <person name="Flick R."/>
            <person name="Denaro R."/>
            <person name="Genovese M."/>
            <person name="Albar J.P."/>
            <person name="Reva O.N."/>
            <person name="Martinez-Gomariz M."/>
            <person name="Tran H."/>
            <person name="Ferrer M."/>
            <person name="Savchenko A."/>
            <person name="Yakunin A.F."/>
            <person name="Yakimov M.M."/>
            <person name="Golyshina O.V."/>
            <person name="Reinhardt R."/>
            <person name="Golyshin P.N."/>
        </authorList>
    </citation>
    <scope>NUCLEOTIDE SEQUENCE [LARGE SCALE GENOMIC DNA]</scope>
</reference>
<dbReference type="OrthoDB" id="6746848at2"/>
<sequence>MADESTTEENTASESTAEEGTVKGNSADESTPEKNNDEYYLDSLEDIYGALRKIILMKQPVFISIEGSDEKFSSAITHANLKNSSFFLDKVVPEKGNDLIRSGSRFSVLADSQGVRIEFNMTGRLKYQPTNEQYRVEFPTQVLYLQRRTAYRVMIPPAHQILVKLKMEDGGDNLVGQLSDLSSSGFKALFKSDCVERLKANNNIPVARVKFNDQNNMDCSLVARHVVATKNGNTQVGFAFNMISGMGQRFLDRLIGELQWEERQRAEQVELNKLKNNEKLPDLQS</sequence>
<name>R4YL21_OLEAN</name>
<feature type="region of interest" description="Disordered" evidence="4">
    <location>
        <begin position="1"/>
        <end position="36"/>
    </location>
</feature>
<organism evidence="7 8">
    <name type="scientific">Oleispira antarctica RB-8</name>
    <dbReference type="NCBI Taxonomy" id="698738"/>
    <lineage>
        <taxon>Bacteria</taxon>
        <taxon>Pseudomonadati</taxon>
        <taxon>Pseudomonadota</taxon>
        <taxon>Gammaproteobacteria</taxon>
        <taxon>Oceanospirillales</taxon>
        <taxon>Oceanospirillaceae</taxon>
        <taxon>Oleispira</taxon>
    </lineage>
</organism>
<dbReference type="Pfam" id="PF07238">
    <property type="entry name" value="PilZ"/>
    <property type="match status" value="1"/>
</dbReference>
<keyword evidence="2" id="KW-0547">Nucleotide-binding</keyword>
<gene>
    <name evidence="7" type="primary">pilZ</name>
    <name evidence="7" type="ORF">OLEAN_C11850</name>
</gene>
<dbReference type="InterPro" id="IPR009875">
    <property type="entry name" value="PilZ_domain"/>
</dbReference>
<feature type="domain" description="PilZ" evidence="5">
    <location>
        <begin position="146"/>
        <end position="255"/>
    </location>
</feature>
<dbReference type="Pfam" id="PF07317">
    <property type="entry name" value="PilZN"/>
    <property type="match status" value="1"/>
</dbReference>
<dbReference type="GO" id="GO:0035438">
    <property type="term" value="F:cyclic-di-GMP binding"/>
    <property type="evidence" value="ECO:0007669"/>
    <property type="project" value="InterPro"/>
</dbReference>
<keyword evidence="1" id="KW-0973">c-di-GMP</keyword>
<evidence type="ECO:0000259" key="5">
    <source>
        <dbReference type="Pfam" id="PF07238"/>
    </source>
</evidence>
<evidence type="ECO:0000256" key="4">
    <source>
        <dbReference type="SAM" id="MobiDB-lite"/>
    </source>
</evidence>
<dbReference type="InterPro" id="IPR009926">
    <property type="entry name" value="T3SS_YcgR_PilZN"/>
</dbReference>
<keyword evidence="3" id="KW-0975">Bacterial flagellum</keyword>
<evidence type="ECO:0000313" key="8">
    <source>
        <dbReference type="Proteomes" id="UP000032749"/>
    </source>
</evidence>
<keyword evidence="8" id="KW-1185">Reference proteome</keyword>
<dbReference type="HOGENOM" id="CLU_1137580_0_0_6"/>
<feature type="domain" description="Type III secretion system flagellar brake protein YcgR PilZN" evidence="6">
    <location>
        <begin position="39"/>
        <end position="143"/>
    </location>
</feature>
<dbReference type="STRING" id="698738.OLEAN_C11850"/>
<dbReference type="Gene3D" id="2.30.110.10">
    <property type="entry name" value="Electron Transport, Fmn-binding Protein, Chain A"/>
    <property type="match status" value="1"/>
</dbReference>
<dbReference type="Proteomes" id="UP000032749">
    <property type="component" value="Chromosome"/>
</dbReference>